<feature type="transmembrane region" description="Helical" evidence="7">
    <location>
        <begin position="231"/>
        <end position="250"/>
    </location>
</feature>
<comment type="caution">
    <text evidence="9">The sequence shown here is derived from an EMBL/GenBank/DDBJ whole genome shotgun (WGS) entry which is preliminary data.</text>
</comment>
<dbReference type="SUPFAM" id="SSF161098">
    <property type="entry name" value="MetI-like"/>
    <property type="match status" value="1"/>
</dbReference>
<evidence type="ECO:0000256" key="1">
    <source>
        <dbReference type="ARBA" id="ARBA00004651"/>
    </source>
</evidence>
<dbReference type="InterPro" id="IPR000515">
    <property type="entry name" value="MetI-like"/>
</dbReference>
<comment type="subcellular location">
    <subcellularLocation>
        <location evidence="1 7">Cell membrane</location>
        <topology evidence="1 7">Multi-pass membrane protein</topology>
    </subcellularLocation>
</comment>
<dbReference type="CDD" id="cd06261">
    <property type="entry name" value="TM_PBP2"/>
    <property type="match status" value="1"/>
</dbReference>
<dbReference type="EMBL" id="JAKVPY010000029">
    <property type="protein sequence ID" value="MCH4565125.1"/>
    <property type="molecule type" value="Genomic_DNA"/>
</dbReference>
<evidence type="ECO:0000256" key="6">
    <source>
        <dbReference type="ARBA" id="ARBA00023136"/>
    </source>
</evidence>
<accession>A0ABS9RZE0</accession>
<dbReference type="PANTHER" id="PTHR30151:SF20">
    <property type="entry name" value="ABC TRANSPORTER PERMEASE PROTEIN HI_0355-RELATED"/>
    <property type="match status" value="1"/>
</dbReference>
<dbReference type="Pfam" id="PF00528">
    <property type="entry name" value="BPD_transp_1"/>
    <property type="match status" value="1"/>
</dbReference>
<evidence type="ECO:0000256" key="5">
    <source>
        <dbReference type="ARBA" id="ARBA00022989"/>
    </source>
</evidence>
<keyword evidence="2 7" id="KW-0813">Transport</keyword>
<feature type="transmembrane region" description="Helical" evidence="7">
    <location>
        <begin position="199"/>
        <end position="219"/>
    </location>
</feature>
<protein>
    <submittedName>
        <fullName evidence="9">ABC transporter permease</fullName>
    </submittedName>
</protein>
<dbReference type="Proteomes" id="UP001202117">
    <property type="component" value="Unassembled WGS sequence"/>
</dbReference>
<feature type="transmembrane region" description="Helical" evidence="7">
    <location>
        <begin position="109"/>
        <end position="130"/>
    </location>
</feature>
<sequence length="297" mass="32341">MGSNTLNSDKKGTVASRSVRHIALLVSLMLVWEALVAINWIDPLVLPSPSSIVAATWDIAISSGLVWSHFGITLYEAVVGFIIGSIFGVSLAIAAALSTPFRRYISPYIVALQVTPRIALAPVIIAWLGFGTTPMIGIAALVCFFPPFVNTLTGLLDVDSDVLEMFRSLRASKRQIFLKAMLPNAMPMIMAGLKTAVSMALIGAIVGEFISASQGLGVLMQRFTFALNMSASFAALLLLTLMGLILFAITEWADNKIVYWRHDERLNEISKRKYENYKKKNNNTGSPFQAVAAKRNA</sequence>
<feature type="transmembrane region" description="Helical" evidence="7">
    <location>
        <begin position="72"/>
        <end position="97"/>
    </location>
</feature>
<gene>
    <name evidence="9" type="ORF">MKP05_18670</name>
</gene>
<dbReference type="InterPro" id="IPR035906">
    <property type="entry name" value="MetI-like_sf"/>
</dbReference>
<comment type="similarity">
    <text evidence="7">Belongs to the binding-protein-dependent transport system permease family.</text>
</comment>
<feature type="transmembrane region" description="Helical" evidence="7">
    <location>
        <begin position="136"/>
        <end position="156"/>
    </location>
</feature>
<feature type="transmembrane region" description="Helical" evidence="7">
    <location>
        <begin position="21"/>
        <end position="41"/>
    </location>
</feature>
<reference evidence="9 10" key="1">
    <citation type="submission" date="2022-02" db="EMBL/GenBank/DDBJ databases">
        <title>Halomonas fukangensis sp. nov., a halophilic bacterium isolated from a bulk soil of Kalidium foliatum at Fukang.</title>
        <authorList>
            <person name="Huang Y."/>
        </authorList>
    </citation>
    <scope>NUCLEOTIDE SEQUENCE [LARGE SCALE GENOMIC DNA]</scope>
    <source>
        <strain evidence="9 10">EGI 63088</strain>
    </source>
</reference>
<evidence type="ECO:0000256" key="4">
    <source>
        <dbReference type="ARBA" id="ARBA00022692"/>
    </source>
</evidence>
<evidence type="ECO:0000313" key="9">
    <source>
        <dbReference type="EMBL" id="MCH4565125.1"/>
    </source>
</evidence>
<evidence type="ECO:0000256" key="2">
    <source>
        <dbReference type="ARBA" id="ARBA00022448"/>
    </source>
</evidence>
<keyword evidence="5 7" id="KW-1133">Transmembrane helix</keyword>
<name>A0ABS9RZE0_9GAMM</name>
<keyword evidence="10" id="KW-1185">Reference proteome</keyword>
<dbReference type="PROSITE" id="PS50928">
    <property type="entry name" value="ABC_TM1"/>
    <property type="match status" value="1"/>
</dbReference>
<feature type="domain" description="ABC transmembrane type-1" evidence="8">
    <location>
        <begin position="70"/>
        <end position="250"/>
    </location>
</feature>
<dbReference type="PANTHER" id="PTHR30151">
    <property type="entry name" value="ALKANE SULFONATE ABC TRANSPORTER-RELATED, MEMBRANE SUBUNIT"/>
    <property type="match status" value="1"/>
</dbReference>
<organism evidence="9 10">
    <name type="scientific">Halomonas flagellata</name>
    <dbReference type="NCBI Taxonomy" id="2920385"/>
    <lineage>
        <taxon>Bacteria</taxon>
        <taxon>Pseudomonadati</taxon>
        <taxon>Pseudomonadota</taxon>
        <taxon>Gammaproteobacteria</taxon>
        <taxon>Oceanospirillales</taxon>
        <taxon>Halomonadaceae</taxon>
        <taxon>Halomonas</taxon>
    </lineage>
</organism>
<evidence type="ECO:0000256" key="3">
    <source>
        <dbReference type="ARBA" id="ARBA00022475"/>
    </source>
</evidence>
<keyword evidence="6 7" id="KW-0472">Membrane</keyword>
<evidence type="ECO:0000256" key="7">
    <source>
        <dbReference type="RuleBase" id="RU363032"/>
    </source>
</evidence>
<evidence type="ECO:0000313" key="10">
    <source>
        <dbReference type="Proteomes" id="UP001202117"/>
    </source>
</evidence>
<keyword evidence="3" id="KW-1003">Cell membrane</keyword>
<evidence type="ECO:0000259" key="8">
    <source>
        <dbReference type="PROSITE" id="PS50928"/>
    </source>
</evidence>
<proteinExistence type="inferred from homology"/>
<dbReference type="Gene3D" id="1.10.3720.10">
    <property type="entry name" value="MetI-like"/>
    <property type="match status" value="1"/>
</dbReference>
<dbReference type="RefSeq" id="WP_240569649.1">
    <property type="nucleotide sequence ID" value="NZ_JAKVPY010000029.1"/>
</dbReference>
<keyword evidence="4 7" id="KW-0812">Transmembrane</keyword>